<dbReference type="PANTHER" id="PTHR38048">
    <property type="entry name" value="EXPRESSED PROTEIN"/>
    <property type="match status" value="1"/>
</dbReference>
<dbReference type="AlphaFoldDB" id="A0AAD7CCR3"/>
<keyword evidence="3" id="KW-1185">Reference proteome</keyword>
<dbReference type="CDD" id="cd12108">
    <property type="entry name" value="Hr-like"/>
    <property type="match status" value="1"/>
</dbReference>
<dbReference type="InterPro" id="IPR053206">
    <property type="entry name" value="Dimeric_xanthone_biosynth"/>
</dbReference>
<dbReference type="Proteomes" id="UP001221142">
    <property type="component" value="Unassembled WGS sequence"/>
</dbReference>
<evidence type="ECO:0000313" key="2">
    <source>
        <dbReference type="EMBL" id="KAJ7644766.1"/>
    </source>
</evidence>
<name>A0AAD7CCR3_9AGAR</name>
<dbReference type="Pfam" id="PF01814">
    <property type="entry name" value="Hemerythrin"/>
    <property type="match status" value="1"/>
</dbReference>
<sequence>MAAAHNAFIQGINAMVAHAPNITSDKVEPFMVFSLAVVDSIHHHHDMEETFYFPEIEKKLGAGSMSASVDQHHTFVPQLVQLKEWIESVRAGTEMYDGKLLVEKVHSFSDIMINHLNEEIPSLESSRMRAVFTEKELKDIDNEFMKQALAKIDFNTTLPLSIVCGNPATPWFPPFPLPLKWATRWWFSRKYPGAWEFGPLDLAGNPRAAL</sequence>
<evidence type="ECO:0000259" key="1">
    <source>
        <dbReference type="Pfam" id="PF01814"/>
    </source>
</evidence>
<gene>
    <name evidence="2" type="ORF">FB45DRAFT_299503</name>
</gene>
<dbReference type="PANTHER" id="PTHR38048:SF2">
    <property type="entry name" value="HEMERYTHRIN-LIKE DOMAIN-CONTAINING PROTEIN"/>
    <property type="match status" value="1"/>
</dbReference>
<reference evidence="2" key="1">
    <citation type="submission" date="2023-03" db="EMBL/GenBank/DDBJ databases">
        <title>Massive genome expansion in bonnet fungi (Mycena s.s.) driven by repeated elements and novel gene families across ecological guilds.</title>
        <authorList>
            <consortium name="Lawrence Berkeley National Laboratory"/>
            <person name="Harder C.B."/>
            <person name="Miyauchi S."/>
            <person name="Viragh M."/>
            <person name="Kuo A."/>
            <person name="Thoen E."/>
            <person name="Andreopoulos B."/>
            <person name="Lu D."/>
            <person name="Skrede I."/>
            <person name="Drula E."/>
            <person name="Henrissat B."/>
            <person name="Morin E."/>
            <person name="Kohler A."/>
            <person name="Barry K."/>
            <person name="LaButti K."/>
            <person name="Morin E."/>
            <person name="Salamov A."/>
            <person name="Lipzen A."/>
            <person name="Mereny Z."/>
            <person name="Hegedus B."/>
            <person name="Baldrian P."/>
            <person name="Stursova M."/>
            <person name="Weitz H."/>
            <person name="Taylor A."/>
            <person name="Grigoriev I.V."/>
            <person name="Nagy L.G."/>
            <person name="Martin F."/>
            <person name="Kauserud H."/>
        </authorList>
    </citation>
    <scope>NUCLEOTIDE SEQUENCE</scope>
    <source>
        <strain evidence="2">9284</strain>
    </source>
</reference>
<dbReference type="InterPro" id="IPR012312">
    <property type="entry name" value="Hemerythrin-like"/>
</dbReference>
<feature type="domain" description="Hemerythrin-like" evidence="1">
    <location>
        <begin position="2"/>
        <end position="119"/>
    </location>
</feature>
<evidence type="ECO:0000313" key="3">
    <source>
        <dbReference type="Proteomes" id="UP001221142"/>
    </source>
</evidence>
<dbReference type="EMBL" id="JARKIF010000003">
    <property type="protein sequence ID" value="KAJ7644766.1"/>
    <property type="molecule type" value="Genomic_DNA"/>
</dbReference>
<organism evidence="2 3">
    <name type="scientific">Roridomyces roridus</name>
    <dbReference type="NCBI Taxonomy" id="1738132"/>
    <lineage>
        <taxon>Eukaryota</taxon>
        <taxon>Fungi</taxon>
        <taxon>Dikarya</taxon>
        <taxon>Basidiomycota</taxon>
        <taxon>Agaricomycotina</taxon>
        <taxon>Agaricomycetes</taxon>
        <taxon>Agaricomycetidae</taxon>
        <taxon>Agaricales</taxon>
        <taxon>Marasmiineae</taxon>
        <taxon>Mycenaceae</taxon>
        <taxon>Roridomyces</taxon>
    </lineage>
</organism>
<comment type="caution">
    <text evidence="2">The sequence shown here is derived from an EMBL/GenBank/DDBJ whole genome shotgun (WGS) entry which is preliminary data.</text>
</comment>
<proteinExistence type="predicted"/>
<protein>
    <recommendedName>
        <fullName evidence="1">Hemerythrin-like domain-containing protein</fullName>
    </recommendedName>
</protein>
<accession>A0AAD7CCR3</accession>
<dbReference type="Gene3D" id="1.20.120.520">
    <property type="entry name" value="nmb1532 protein domain like"/>
    <property type="match status" value="1"/>
</dbReference>